<dbReference type="GO" id="GO:0046872">
    <property type="term" value="F:metal ion binding"/>
    <property type="evidence" value="ECO:0007669"/>
    <property type="project" value="UniProtKB-KW"/>
</dbReference>
<dbReference type="eggNOG" id="KOG0813">
    <property type="taxonomic scope" value="Eukaryota"/>
</dbReference>
<accession>W9YBX0</accession>
<dbReference type="CDD" id="cd07722">
    <property type="entry name" value="LACTB2-like_MBL-fold"/>
    <property type="match status" value="1"/>
</dbReference>
<dbReference type="GO" id="GO:0044550">
    <property type="term" value="P:secondary metabolite biosynthetic process"/>
    <property type="evidence" value="ECO:0007669"/>
    <property type="project" value="TreeGrafter"/>
</dbReference>
<dbReference type="PANTHER" id="PTHR23131">
    <property type="entry name" value="ENDORIBONUCLEASE LACTB2"/>
    <property type="match status" value="1"/>
</dbReference>
<name>W9YBX0_9EURO</name>
<dbReference type="InterPro" id="IPR041516">
    <property type="entry name" value="LACTB2_WH"/>
</dbReference>
<proteinExistence type="inferred from homology"/>
<dbReference type="RefSeq" id="XP_007731405.1">
    <property type="nucleotide sequence ID" value="XM_007733215.1"/>
</dbReference>
<keyword evidence="8" id="KW-1185">Reference proteome</keyword>
<dbReference type="EMBL" id="AMGY01000002">
    <property type="protein sequence ID" value="EXJ90008.1"/>
    <property type="molecule type" value="Genomic_DNA"/>
</dbReference>
<dbReference type="InterPro" id="IPR047921">
    <property type="entry name" value="LACTB2-like_MBL-fold"/>
</dbReference>
<dbReference type="Gene3D" id="1.10.10.10">
    <property type="entry name" value="Winged helix-like DNA-binding domain superfamily/Winged helix DNA-binding domain"/>
    <property type="match status" value="1"/>
</dbReference>
<reference evidence="7 8" key="1">
    <citation type="submission" date="2013-03" db="EMBL/GenBank/DDBJ databases">
        <title>The Genome Sequence of Capronia epimyces CBS 606.96.</title>
        <authorList>
            <consortium name="The Broad Institute Genomics Platform"/>
            <person name="Cuomo C."/>
            <person name="de Hoog S."/>
            <person name="Gorbushina A."/>
            <person name="Walker B."/>
            <person name="Young S.K."/>
            <person name="Zeng Q."/>
            <person name="Gargeya S."/>
            <person name="Fitzgerald M."/>
            <person name="Haas B."/>
            <person name="Abouelleil A."/>
            <person name="Allen A.W."/>
            <person name="Alvarado L."/>
            <person name="Arachchi H.M."/>
            <person name="Berlin A.M."/>
            <person name="Chapman S.B."/>
            <person name="Gainer-Dewar J."/>
            <person name="Goldberg J."/>
            <person name="Griggs A."/>
            <person name="Gujja S."/>
            <person name="Hansen M."/>
            <person name="Howarth C."/>
            <person name="Imamovic A."/>
            <person name="Ireland A."/>
            <person name="Larimer J."/>
            <person name="McCowan C."/>
            <person name="Murphy C."/>
            <person name="Pearson M."/>
            <person name="Poon T.W."/>
            <person name="Priest M."/>
            <person name="Roberts A."/>
            <person name="Saif S."/>
            <person name="Shea T."/>
            <person name="Sisk P."/>
            <person name="Sykes S."/>
            <person name="Wortman J."/>
            <person name="Nusbaum C."/>
            <person name="Birren B."/>
        </authorList>
    </citation>
    <scope>NUCLEOTIDE SEQUENCE [LARGE SCALE GENOMIC DNA]</scope>
    <source>
        <strain evidence="7 8">CBS 606.96</strain>
    </source>
</reference>
<evidence type="ECO:0000256" key="3">
    <source>
        <dbReference type="ARBA" id="ARBA00022801"/>
    </source>
</evidence>
<dbReference type="InterPro" id="IPR036866">
    <property type="entry name" value="RibonucZ/Hydroxyglut_hydro"/>
</dbReference>
<dbReference type="SUPFAM" id="SSF56281">
    <property type="entry name" value="Metallo-hydrolase/oxidoreductase"/>
    <property type="match status" value="1"/>
</dbReference>
<comment type="caution">
    <text evidence="7">The sequence shown here is derived from an EMBL/GenBank/DDBJ whole genome shotgun (WGS) entry which is preliminary data.</text>
</comment>
<keyword evidence="2" id="KW-0479">Metal-binding</keyword>
<evidence type="ECO:0000256" key="4">
    <source>
        <dbReference type="ARBA" id="ARBA00022833"/>
    </source>
</evidence>
<sequence>MAQNLPQLPPWEQVSTNVIRILGGNPGKFTLQGTNTYLLGRGPRRLLVDTGQGEQVWADTLRSVLQQQSPPATVAACLLTHWHHDHIGGVKDLDALSAETRSSSPGERVPVYKNQPTLDPDGLLDTDRLLEIVDGQRFRVSSAPSTSGGAGGDQNVTEGEETFEIEAIHTPGHAKDHISFLVTQSSDPDEVGAIFTADNVLGHGTAVFEDLSAYLDSLALMKRRVAESIVAQDGGSGASEGASNNKIKINVNNNIKKRRAFPGHGAVIDDAVAKIDEYITHRRLREEEALNVLRFGTTTRPDATGGELVHDSITTYEDDGDGGEGEAASETRHASAAGAGLGLGKEITSGKEWSSIELVKVIYRHYPESLYQPAEYGLLRVLEKLRLDGKVVKTPEGKWRISEKATL</sequence>
<feature type="domain" description="Metallo-beta-lactamase" evidence="6">
    <location>
        <begin position="33"/>
        <end position="233"/>
    </location>
</feature>
<dbReference type="InterPro" id="IPR050662">
    <property type="entry name" value="Sec-metab_biosynth-thioest"/>
</dbReference>
<protein>
    <recommendedName>
        <fullName evidence="6">Metallo-beta-lactamase domain-containing protein</fullName>
    </recommendedName>
</protein>
<evidence type="ECO:0000256" key="5">
    <source>
        <dbReference type="SAM" id="MobiDB-lite"/>
    </source>
</evidence>
<comment type="similarity">
    <text evidence="1">Belongs to the metallo-beta-lactamase superfamily. Glyoxalase II family.</text>
</comment>
<evidence type="ECO:0000256" key="2">
    <source>
        <dbReference type="ARBA" id="ARBA00022723"/>
    </source>
</evidence>
<dbReference type="InterPro" id="IPR036388">
    <property type="entry name" value="WH-like_DNA-bd_sf"/>
</dbReference>
<keyword evidence="4" id="KW-0862">Zinc</keyword>
<dbReference type="STRING" id="1182542.W9YBX0"/>
<dbReference type="GO" id="GO:0016787">
    <property type="term" value="F:hydrolase activity"/>
    <property type="evidence" value="ECO:0007669"/>
    <property type="project" value="UniProtKB-KW"/>
</dbReference>
<dbReference type="Pfam" id="PF17778">
    <property type="entry name" value="WHD_BLACT"/>
    <property type="match status" value="1"/>
</dbReference>
<dbReference type="InterPro" id="IPR001279">
    <property type="entry name" value="Metallo-B-lactamas"/>
</dbReference>
<keyword evidence="3" id="KW-0378">Hydrolase</keyword>
<dbReference type="Gene3D" id="3.60.15.10">
    <property type="entry name" value="Ribonuclease Z/Hydroxyacylglutathione hydrolase-like"/>
    <property type="match status" value="1"/>
</dbReference>
<organism evidence="7 8">
    <name type="scientific">Capronia epimyces CBS 606.96</name>
    <dbReference type="NCBI Taxonomy" id="1182542"/>
    <lineage>
        <taxon>Eukaryota</taxon>
        <taxon>Fungi</taxon>
        <taxon>Dikarya</taxon>
        <taxon>Ascomycota</taxon>
        <taxon>Pezizomycotina</taxon>
        <taxon>Eurotiomycetes</taxon>
        <taxon>Chaetothyriomycetidae</taxon>
        <taxon>Chaetothyriales</taxon>
        <taxon>Herpotrichiellaceae</taxon>
        <taxon>Capronia</taxon>
    </lineage>
</organism>
<evidence type="ECO:0000256" key="1">
    <source>
        <dbReference type="ARBA" id="ARBA00006759"/>
    </source>
</evidence>
<evidence type="ECO:0000259" key="6">
    <source>
        <dbReference type="SMART" id="SM00849"/>
    </source>
</evidence>
<dbReference type="Proteomes" id="UP000019478">
    <property type="component" value="Unassembled WGS sequence"/>
</dbReference>
<dbReference type="HOGENOM" id="CLU_048478_1_3_1"/>
<dbReference type="GeneID" id="19167205"/>
<gene>
    <name evidence="7" type="ORF">A1O3_03076</name>
</gene>
<dbReference type="PANTHER" id="PTHR23131:SF0">
    <property type="entry name" value="ENDORIBONUCLEASE LACTB2"/>
    <property type="match status" value="1"/>
</dbReference>
<feature type="region of interest" description="Disordered" evidence="5">
    <location>
        <begin position="99"/>
        <end position="120"/>
    </location>
</feature>
<evidence type="ECO:0000313" key="7">
    <source>
        <dbReference type="EMBL" id="EXJ90008.1"/>
    </source>
</evidence>
<dbReference type="AlphaFoldDB" id="W9YBX0"/>
<dbReference type="OrthoDB" id="17458at2759"/>
<dbReference type="Pfam" id="PF00753">
    <property type="entry name" value="Lactamase_B"/>
    <property type="match status" value="1"/>
</dbReference>
<evidence type="ECO:0000313" key="8">
    <source>
        <dbReference type="Proteomes" id="UP000019478"/>
    </source>
</evidence>
<dbReference type="SMART" id="SM00849">
    <property type="entry name" value="Lactamase_B"/>
    <property type="match status" value="1"/>
</dbReference>